<comment type="similarity">
    <text evidence="2">Belongs to the TRAFAC class myosin-kinesin ATPase superfamily. Kinesin family.</text>
</comment>
<dbReference type="InterPro" id="IPR027417">
    <property type="entry name" value="P-loop_NTPase"/>
</dbReference>
<dbReference type="EMBL" id="JAXIOK010000005">
    <property type="protein sequence ID" value="KAK4771158.1"/>
    <property type="molecule type" value="Genomic_DNA"/>
</dbReference>
<dbReference type="SUPFAM" id="SSF52540">
    <property type="entry name" value="P-loop containing nucleoside triphosphate hydrolases"/>
    <property type="match status" value="1"/>
</dbReference>
<protein>
    <recommendedName>
        <fullName evidence="4">Kinesin motor domain-containing protein</fullName>
    </recommendedName>
</protein>
<keyword evidence="2" id="KW-0547">Nucleotide-binding</keyword>
<evidence type="ECO:0000313" key="6">
    <source>
        <dbReference type="Proteomes" id="UP001345219"/>
    </source>
</evidence>
<dbReference type="InterPro" id="IPR036961">
    <property type="entry name" value="Kinesin_motor_dom_sf"/>
</dbReference>
<dbReference type="GO" id="GO:0008017">
    <property type="term" value="F:microtubule binding"/>
    <property type="evidence" value="ECO:0007669"/>
    <property type="project" value="InterPro"/>
</dbReference>
<dbReference type="InterPro" id="IPR001752">
    <property type="entry name" value="Kinesin_motor_dom"/>
</dbReference>
<feature type="binding site" evidence="2">
    <location>
        <begin position="157"/>
        <end position="164"/>
    </location>
    <ligand>
        <name>ATP</name>
        <dbReference type="ChEBI" id="CHEBI:30616"/>
    </ligand>
</feature>
<keyword evidence="1 2" id="KW-0505">Motor protein</keyword>
<dbReference type="Pfam" id="PF16796">
    <property type="entry name" value="Microtub_bd"/>
    <property type="match status" value="1"/>
</dbReference>
<keyword evidence="6" id="KW-1185">Reference proteome</keyword>
<feature type="domain" description="Kinesin motor" evidence="4">
    <location>
        <begin position="76"/>
        <end position="240"/>
    </location>
</feature>
<gene>
    <name evidence="5" type="ORF">SAY87_031690</name>
</gene>
<proteinExistence type="inferred from homology"/>
<dbReference type="Gene3D" id="3.40.850.10">
    <property type="entry name" value="Kinesin motor domain"/>
    <property type="match status" value="2"/>
</dbReference>
<reference evidence="5 6" key="1">
    <citation type="journal article" date="2023" name="Hortic Res">
        <title>Pangenome of water caltrop reveals structural variations and asymmetric subgenome divergence after allopolyploidization.</title>
        <authorList>
            <person name="Zhang X."/>
            <person name="Chen Y."/>
            <person name="Wang L."/>
            <person name="Yuan Y."/>
            <person name="Fang M."/>
            <person name="Shi L."/>
            <person name="Lu R."/>
            <person name="Comes H.P."/>
            <person name="Ma Y."/>
            <person name="Chen Y."/>
            <person name="Huang G."/>
            <person name="Zhou Y."/>
            <person name="Zheng Z."/>
            <person name="Qiu Y."/>
        </authorList>
    </citation>
    <scope>NUCLEOTIDE SEQUENCE [LARGE SCALE GENOMIC DNA]</scope>
    <source>
        <tissue evidence="5">Roots</tissue>
    </source>
</reference>
<dbReference type="AlphaFoldDB" id="A0AAN7KVH1"/>
<keyword evidence="2" id="KW-0067">ATP-binding</keyword>
<evidence type="ECO:0000259" key="4">
    <source>
        <dbReference type="PROSITE" id="PS50067"/>
    </source>
</evidence>
<dbReference type="GO" id="GO:0005524">
    <property type="term" value="F:ATP binding"/>
    <property type="evidence" value="ECO:0007669"/>
    <property type="project" value="UniProtKB-UniRule"/>
</dbReference>
<comment type="caution">
    <text evidence="5">The sequence shown here is derived from an EMBL/GenBank/DDBJ whole genome shotgun (WGS) entry which is preliminary data.</text>
</comment>
<dbReference type="PANTHER" id="PTHR47972:SF46">
    <property type="entry name" value="KINESIN-LIKE PROTEIN"/>
    <property type="match status" value="1"/>
</dbReference>
<dbReference type="SMART" id="SM00129">
    <property type="entry name" value="KISc"/>
    <property type="match status" value="1"/>
</dbReference>
<dbReference type="Proteomes" id="UP001345219">
    <property type="component" value="Chromosome 24"/>
</dbReference>
<feature type="coiled-coil region" evidence="3">
    <location>
        <begin position="17"/>
        <end position="44"/>
    </location>
</feature>
<evidence type="ECO:0000256" key="2">
    <source>
        <dbReference type="PROSITE-ProRule" id="PRU00283"/>
    </source>
</evidence>
<organism evidence="5 6">
    <name type="scientific">Trapa incisa</name>
    <dbReference type="NCBI Taxonomy" id="236973"/>
    <lineage>
        <taxon>Eukaryota</taxon>
        <taxon>Viridiplantae</taxon>
        <taxon>Streptophyta</taxon>
        <taxon>Embryophyta</taxon>
        <taxon>Tracheophyta</taxon>
        <taxon>Spermatophyta</taxon>
        <taxon>Magnoliopsida</taxon>
        <taxon>eudicotyledons</taxon>
        <taxon>Gunneridae</taxon>
        <taxon>Pentapetalae</taxon>
        <taxon>rosids</taxon>
        <taxon>malvids</taxon>
        <taxon>Myrtales</taxon>
        <taxon>Lythraceae</taxon>
        <taxon>Trapa</taxon>
    </lineage>
</organism>
<dbReference type="PROSITE" id="PS50067">
    <property type="entry name" value="KINESIN_MOTOR_2"/>
    <property type="match status" value="1"/>
</dbReference>
<dbReference type="InterPro" id="IPR027640">
    <property type="entry name" value="Kinesin-like_fam"/>
</dbReference>
<sequence length="240" mass="27046">MEEGKLDEIEVSSKNKEEELSSIISDLRKNLSSAQETLTREQADKMAVVDSLFMEREGRISSEMSHAALSKELSRAQQELLRCSLEFGLFFLMKTGMKDSLYPTLRLWRFLEGGQKHSFTFNKVFIPVSSQEDVFVEISQLVQSSLDGYKVCIFAYGQTGSGKTYTMMGLSMLEIYNETINDLLPSSRSNGNGARTDNGSAVKQYAFKDYTDENTHVSYLTVVDVCSKREVSYLLNHAAN</sequence>
<evidence type="ECO:0000256" key="3">
    <source>
        <dbReference type="SAM" id="Coils"/>
    </source>
</evidence>
<dbReference type="PANTHER" id="PTHR47972">
    <property type="entry name" value="KINESIN-LIKE PROTEIN KLP-3"/>
    <property type="match status" value="1"/>
</dbReference>
<accession>A0AAN7KVH1</accession>
<dbReference type="GO" id="GO:0007018">
    <property type="term" value="P:microtubule-based movement"/>
    <property type="evidence" value="ECO:0007669"/>
    <property type="project" value="InterPro"/>
</dbReference>
<evidence type="ECO:0000256" key="1">
    <source>
        <dbReference type="ARBA" id="ARBA00023175"/>
    </source>
</evidence>
<keyword evidence="3" id="KW-0175">Coiled coil</keyword>
<evidence type="ECO:0000313" key="5">
    <source>
        <dbReference type="EMBL" id="KAK4771158.1"/>
    </source>
</evidence>
<dbReference type="InterPro" id="IPR031852">
    <property type="entry name" value="Vik1/Cik1_MT-bd"/>
</dbReference>
<dbReference type="GO" id="GO:0003777">
    <property type="term" value="F:microtubule motor activity"/>
    <property type="evidence" value="ECO:0007669"/>
    <property type="project" value="InterPro"/>
</dbReference>
<name>A0AAN7KVH1_9MYRT</name>